<dbReference type="AlphaFoldDB" id="A0A8J7A8T5"/>
<comment type="caution">
    <text evidence="5">The sequence shown here is derived from an EMBL/GenBank/DDBJ whole genome shotgun (WGS) entry which is preliminary data.</text>
</comment>
<dbReference type="EMBL" id="JADEXG010000003">
    <property type="protein sequence ID" value="MBE9076106.1"/>
    <property type="molecule type" value="Genomic_DNA"/>
</dbReference>
<gene>
    <name evidence="5" type="ORF">IQ241_02150</name>
</gene>
<evidence type="ECO:0000256" key="2">
    <source>
        <dbReference type="ARBA" id="ARBA00022840"/>
    </source>
</evidence>
<dbReference type="SUPFAM" id="SSF56112">
    <property type="entry name" value="Protein kinase-like (PK-like)"/>
    <property type="match status" value="1"/>
</dbReference>
<dbReference type="InterPro" id="IPR000719">
    <property type="entry name" value="Prot_kinase_dom"/>
</dbReference>
<dbReference type="GO" id="GO:0005737">
    <property type="term" value="C:cytoplasm"/>
    <property type="evidence" value="ECO:0007669"/>
    <property type="project" value="TreeGrafter"/>
</dbReference>
<dbReference type="PROSITE" id="PS00108">
    <property type="entry name" value="PROTEIN_KINASE_ST"/>
    <property type="match status" value="1"/>
</dbReference>
<feature type="domain" description="Protein kinase" evidence="4">
    <location>
        <begin position="19"/>
        <end position="275"/>
    </location>
</feature>
<dbReference type="InterPro" id="IPR017441">
    <property type="entry name" value="Protein_kinase_ATP_BS"/>
</dbReference>
<keyword evidence="5" id="KW-0418">Kinase</keyword>
<keyword evidence="1 3" id="KW-0547">Nucleotide-binding</keyword>
<evidence type="ECO:0000259" key="4">
    <source>
        <dbReference type="PROSITE" id="PS50011"/>
    </source>
</evidence>
<proteinExistence type="predicted"/>
<evidence type="ECO:0000313" key="6">
    <source>
        <dbReference type="Proteomes" id="UP000636505"/>
    </source>
</evidence>
<dbReference type="PANTHER" id="PTHR24348">
    <property type="entry name" value="SERINE/THREONINE-PROTEIN KINASE UNC-51-RELATED"/>
    <property type="match status" value="1"/>
</dbReference>
<reference evidence="5" key="1">
    <citation type="submission" date="2020-10" db="EMBL/GenBank/DDBJ databases">
        <authorList>
            <person name="Castelo-Branco R."/>
            <person name="Eusebio N."/>
            <person name="Adriana R."/>
            <person name="Vieira A."/>
            <person name="Brugerolle De Fraissinette N."/>
            <person name="Rezende De Castro R."/>
            <person name="Schneider M.P."/>
            <person name="Vasconcelos V."/>
            <person name="Leao P.N."/>
        </authorList>
    </citation>
    <scope>NUCLEOTIDE SEQUENCE</scope>
    <source>
        <strain evidence="5">LEGE 07310</strain>
    </source>
</reference>
<protein>
    <submittedName>
        <fullName evidence="5">Serine/threonine protein kinase</fullName>
    </submittedName>
</protein>
<dbReference type="GO" id="GO:0005524">
    <property type="term" value="F:ATP binding"/>
    <property type="evidence" value="ECO:0007669"/>
    <property type="project" value="UniProtKB-UniRule"/>
</dbReference>
<dbReference type="InterPro" id="IPR045269">
    <property type="entry name" value="Atg1-like"/>
</dbReference>
<keyword evidence="5" id="KW-0723">Serine/threonine-protein kinase</keyword>
<dbReference type="InterPro" id="IPR011009">
    <property type="entry name" value="Kinase-like_dom_sf"/>
</dbReference>
<accession>A0A8J7A8T5</accession>
<dbReference type="InterPro" id="IPR008271">
    <property type="entry name" value="Ser/Thr_kinase_AS"/>
</dbReference>
<dbReference type="PROSITE" id="PS00107">
    <property type="entry name" value="PROTEIN_KINASE_ATP"/>
    <property type="match status" value="1"/>
</dbReference>
<keyword evidence="6" id="KW-1185">Reference proteome</keyword>
<sequence>MGHCVESPSQHSSVRRSRYWRLGIVGHGRYGQVYCAVDRQTGQLVAIKQLNQQNSLDRPELPELRWLLGLQHPNILACQAIEPTAAGQQLILEYCEGGTLRNLMASPVRLTRADIVPLVSDVLAGLAYVHQRGIVHCDVKPENILLRYCGDRWVAKLSDFGLAQPKQVRTPGSLVQVGSPPYAAPERFYQQALAASDLYSVGILLYELLLGHRPFSGTADQLRKAHLSQPVPLPATLPDSAQIILRTALEKQPGHRYESAEAMRLALRELDLPAVVNPEPGRVVETTPFCQLKAPIHALATQSQSLRIPGPTTIQSEPANDWIYQVSRQQLWACRNRADSSAEWISLTTLPAAVTELQPVPQGCCVLTARSLHVITPQNPTRPSQVAQFAEPHRLAVAPSGNWFAALAQSQLQISRLFDPQGQLFVSAKARFRRSIAITPSTVRQIIGIDSRHVLIMSDRGAETHLQLLTRRGQYLSEWQLPLPLHQLTPTATPYRWLALDMAAPETAVLIDFKPYRLIRLQLEIAPHLITTFPWGYGFADTQGQMQLLDRDFCPVGTIQLPGRPSAIASTNAHAHEIWVATWSDDRGSLFAIDLRQLDLNLVL</sequence>
<keyword evidence="5" id="KW-0808">Transferase</keyword>
<name>A0A8J7A8T5_9CYAN</name>
<keyword evidence="2 3" id="KW-0067">ATP-binding</keyword>
<dbReference type="Pfam" id="PF00069">
    <property type="entry name" value="Pkinase"/>
    <property type="match status" value="1"/>
</dbReference>
<evidence type="ECO:0000256" key="1">
    <source>
        <dbReference type="ARBA" id="ARBA00022741"/>
    </source>
</evidence>
<feature type="binding site" evidence="3">
    <location>
        <position position="48"/>
    </location>
    <ligand>
        <name>ATP</name>
        <dbReference type="ChEBI" id="CHEBI:30616"/>
    </ligand>
</feature>
<organism evidence="5 6">
    <name type="scientific">Vasconcelosia minhoensis LEGE 07310</name>
    <dbReference type="NCBI Taxonomy" id="915328"/>
    <lineage>
        <taxon>Bacteria</taxon>
        <taxon>Bacillati</taxon>
        <taxon>Cyanobacteriota</taxon>
        <taxon>Cyanophyceae</taxon>
        <taxon>Nodosilineales</taxon>
        <taxon>Cymatolegaceae</taxon>
        <taxon>Vasconcelosia</taxon>
        <taxon>Vasconcelosia minhoensis</taxon>
    </lineage>
</organism>
<evidence type="ECO:0000256" key="3">
    <source>
        <dbReference type="PROSITE-ProRule" id="PRU10141"/>
    </source>
</evidence>
<dbReference type="SMART" id="SM00220">
    <property type="entry name" value="S_TKc"/>
    <property type="match status" value="1"/>
</dbReference>
<dbReference type="CDD" id="cd14014">
    <property type="entry name" value="STKc_PknB_like"/>
    <property type="match status" value="1"/>
</dbReference>
<dbReference type="Gene3D" id="1.10.510.10">
    <property type="entry name" value="Transferase(Phosphotransferase) domain 1"/>
    <property type="match status" value="1"/>
</dbReference>
<evidence type="ECO:0000313" key="5">
    <source>
        <dbReference type="EMBL" id="MBE9076106.1"/>
    </source>
</evidence>
<dbReference type="GO" id="GO:0004674">
    <property type="term" value="F:protein serine/threonine kinase activity"/>
    <property type="evidence" value="ECO:0007669"/>
    <property type="project" value="UniProtKB-KW"/>
</dbReference>
<dbReference type="PROSITE" id="PS50011">
    <property type="entry name" value="PROTEIN_KINASE_DOM"/>
    <property type="match status" value="1"/>
</dbReference>
<dbReference type="Proteomes" id="UP000636505">
    <property type="component" value="Unassembled WGS sequence"/>
</dbReference>